<dbReference type="GO" id="GO:0016887">
    <property type="term" value="F:ATP hydrolysis activity"/>
    <property type="evidence" value="ECO:0007669"/>
    <property type="project" value="InterPro"/>
</dbReference>
<dbReference type="PANTHER" id="PTHR43117">
    <property type="entry name" value="OSMOPROTECTANT IMPORT ATP-BINDING PROTEIN OSMV"/>
    <property type="match status" value="1"/>
</dbReference>
<name>A0A2H3JI34_WOLCO</name>
<keyword evidence="2" id="KW-0813">Transport</keyword>
<gene>
    <name evidence="4" type="ORF">WOLCODRAFT_133932</name>
</gene>
<dbReference type="Proteomes" id="UP000218811">
    <property type="component" value="Unassembled WGS sequence"/>
</dbReference>
<feature type="domain" description="ABC transporter" evidence="3">
    <location>
        <begin position="34"/>
        <end position="306"/>
    </location>
</feature>
<dbReference type="InterPro" id="IPR003439">
    <property type="entry name" value="ABC_transporter-like_ATP-bd"/>
</dbReference>
<protein>
    <submittedName>
        <fullName evidence="4">Nucleoside triphosphate hydrolase protein</fullName>
    </submittedName>
</protein>
<reference evidence="4 5" key="1">
    <citation type="journal article" date="2012" name="Science">
        <title>The Paleozoic origin of enzymatic lignin decomposition reconstructed from 31 fungal genomes.</title>
        <authorList>
            <person name="Floudas D."/>
            <person name="Binder M."/>
            <person name="Riley R."/>
            <person name="Barry K."/>
            <person name="Blanchette R.A."/>
            <person name="Henrissat B."/>
            <person name="Martinez A.T."/>
            <person name="Otillar R."/>
            <person name="Spatafora J.W."/>
            <person name="Yadav J.S."/>
            <person name="Aerts A."/>
            <person name="Benoit I."/>
            <person name="Boyd A."/>
            <person name="Carlson A."/>
            <person name="Copeland A."/>
            <person name="Coutinho P.M."/>
            <person name="de Vries R.P."/>
            <person name="Ferreira P."/>
            <person name="Findley K."/>
            <person name="Foster B."/>
            <person name="Gaskell J."/>
            <person name="Glotzer D."/>
            <person name="Gorecki P."/>
            <person name="Heitman J."/>
            <person name="Hesse C."/>
            <person name="Hori C."/>
            <person name="Igarashi K."/>
            <person name="Jurgens J.A."/>
            <person name="Kallen N."/>
            <person name="Kersten P."/>
            <person name="Kohler A."/>
            <person name="Kuees U."/>
            <person name="Kumar T.K.A."/>
            <person name="Kuo A."/>
            <person name="LaButti K."/>
            <person name="Larrondo L.F."/>
            <person name="Lindquist E."/>
            <person name="Ling A."/>
            <person name="Lombard V."/>
            <person name="Lucas S."/>
            <person name="Lundell T."/>
            <person name="Martin R."/>
            <person name="McLaughlin D.J."/>
            <person name="Morgenstern I."/>
            <person name="Morin E."/>
            <person name="Murat C."/>
            <person name="Nagy L.G."/>
            <person name="Nolan M."/>
            <person name="Ohm R.A."/>
            <person name="Patyshakuliyeva A."/>
            <person name="Rokas A."/>
            <person name="Ruiz-Duenas F.J."/>
            <person name="Sabat G."/>
            <person name="Salamov A."/>
            <person name="Samejima M."/>
            <person name="Schmutz J."/>
            <person name="Slot J.C."/>
            <person name="St John F."/>
            <person name="Stenlid J."/>
            <person name="Sun H."/>
            <person name="Sun S."/>
            <person name="Syed K."/>
            <person name="Tsang A."/>
            <person name="Wiebenga A."/>
            <person name="Young D."/>
            <person name="Pisabarro A."/>
            <person name="Eastwood D.C."/>
            <person name="Martin F."/>
            <person name="Cullen D."/>
            <person name="Grigoriev I.V."/>
            <person name="Hibbett D.S."/>
        </authorList>
    </citation>
    <scope>NUCLEOTIDE SEQUENCE [LARGE SCALE GENOMIC DNA]</scope>
    <source>
        <strain evidence="4 5">MD-104</strain>
    </source>
</reference>
<dbReference type="EMBL" id="KB467854">
    <property type="protein sequence ID" value="PCH35667.1"/>
    <property type="molecule type" value="Genomic_DNA"/>
</dbReference>
<accession>A0A2H3JI34</accession>
<dbReference type="PROSITE" id="PS50893">
    <property type="entry name" value="ABC_TRANSPORTER_2"/>
    <property type="match status" value="2"/>
</dbReference>
<dbReference type="Pfam" id="PF00005">
    <property type="entry name" value="ABC_tran"/>
    <property type="match status" value="2"/>
</dbReference>
<dbReference type="SUPFAM" id="SSF52540">
    <property type="entry name" value="P-loop containing nucleoside triphosphate hydrolases"/>
    <property type="match status" value="2"/>
</dbReference>
<comment type="similarity">
    <text evidence="1">Belongs to the ABC transporter superfamily.</text>
</comment>
<dbReference type="PANTHER" id="PTHR43117:SF4">
    <property type="entry name" value="OSMOPROTECTANT IMPORT ATP-BINDING PROTEIN OSMV"/>
    <property type="match status" value="1"/>
</dbReference>
<evidence type="ECO:0000313" key="4">
    <source>
        <dbReference type="EMBL" id="PCH35667.1"/>
    </source>
</evidence>
<dbReference type="Gene3D" id="3.40.50.300">
    <property type="entry name" value="P-loop containing nucleotide triphosphate hydrolases"/>
    <property type="match status" value="2"/>
</dbReference>
<keyword evidence="5" id="KW-1185">Reference proteome</keyword>
<proteinExistence type="inferred from homology"/>
<keyword evidence="4" id="KW-0378">Hydrolase</keyword>
<evidence type="ECO:0000313" key="5">
    <source>
        <dbReference type="Proteomes" id="UP000218811"/>
    </source>
</evidence>
<dbReference type="STRING" id="742152.A0A2H3JI34"/>
<dbReference type="GO" id="GO:0005524">
    <property type="term" value="F:ATP binding"/>
    <property type="evidence" value="ECO:0007669"/>
    <property type="project" value="InterPro"/>
</dbReference>
<evidence type="ECO:0000256" key="1">
    <source>
        <dbReference type="ARBA" id="ARBA00005417"/>
    </source>
</evidence>
<evidence type="ECO:0000256" key="2">
    <source>
        <dbReference type="ARBA" id="ARBA00022448"/>
    </source>
</evidence>
<feature type="domain" description="ABC transporter" evidence="3">
    <location>
        <begin position="324"/>
        <end position="588"/>
    </location>
</feature>
<dbReference type="InterPro" id="IPR027417">
    <property type="entry name" value="P-loop_NTPase"/>
</dbReference>
<organism evidence="4 5">
    <name type="scientific">Wolfiporia cocos (strain MD-104)</name>
    <name type="common">Brown rot fungus</name>
    <dbReference type="NCBI Taxonomy" id="742152"/>
    <lineage>
        <taxon>Eukaryota</taxon>
        <taxon>Fungi</taxon>
        <taxon>Dikarya</taxon>
        <taxon>Basidiomycota</taxon>
        <taxon>Agaricomycotina</taxon>
        <taxon>Agaricomycetes</taxon>
        <taxon>Polyporales</taxon>
        <taxon>Phaeolaceae</taxon>
        <taxon>Wolfiporia</taxon>
    </lineage>
</organism>
<dbReference type="OrthoDB" id="10255969at2759"/>
<dbReference type="OMA" id="WEIKKHI"/>
<sequence length="589" mass="65794">MRCSALVCSQRRTLSHLSVASSSSWSANPSLPVLEIDNSSVYALGNGSSQDPILRDISWTIQPNEAWAVLSAGYGSSKRTLFNALVGKRRIHPLPARGIFPFLDGQDPTRLVRLLSHERASPSGEFVDFTARYGAIRDENKRTLRETYFPETAAPTASVALPSLLQREVDASSPDAQAKRARFERLVEDLKLTGLLDLPVIALSNGQTRRAHIAKALLRQPAVLILDEPLTGLDVETRSLMVSVLHSYHASTEPQSPHIILGLRPKDPLPDWVTHLALVTADRTLITGRKEELQSEVEGKYRRSVSHPLMPAPPGTRPSGYELVRLSDLSVSYGDKRVLKSVNWEIRENSRWQLMGENGAGKTTLLAMLTGEHPQSFAQSDRVRLFGRPRASWPTRDLTARIGRFSPELHRAFPRRVGMTVWDVVGTGFGGEFVPRGRLRVGVRFEDGAELERDGPVERWRVRRMWTVLEALGPRAWRGRVRDRTLGVEEDKEFAKRHFVDLTAGEQSMVLLMRALVGRPLLVLLDEVWAGMDDGMVQAVWRYLADGGGGLLETQACVVISHWEDEVPWSKQDGVRKFLLKSGEGREVE</sequence>
<evidence type="ECO:0000259" key="3">
    <source>
        <dbReference type="PROSITE" id="PS50893"/>
    </source>
</evidence>
<dbReference type="AlphaFoldDB" id="A0A2H3JI34"/>